<proteinExistence type="predicted"/>
<gene>
    <name evidence="1" type="ORF">A3I30_03585</name>
</gene>
<name>A0A1F5CBX1_9BACT</name>
<organism evidence="1 2">
    <name type="scientific">Candidatus Azambacteria bacterium RIFCSPLOWO2_02_FULL_44_14</name>
    <dbReference type="NCBI Taxonomy" id="1797306"/>
    <lineage>
        <taxon>Bacteria</taxon>
        <taxon>Candidatus Azamiibacteriota</taxon>
    </lineage>
</organism>
<dbReference type="Proteomes" id="UP000177197">
    <property type="component" value="Unassembled WGS sequence"/>
</dbReference>
<evidence type="ECO:0000313" key="2">
    <source>
        <dbReference type="Proteomes" id="UP000177197"/>
    </source>
</evidence>
<comment type="caution">
    <text evidence="1">The sequence shown here is derived from an EMBL/GenBank/DDBJ whole genome shotgun (WGS) entry which is preliminary data.</text>
</comment>
<sequence>MNITNDKYQWTGHSLFKMRYYGLSQQRIKRIVRHPSRVEEAIVLGMIAVMSPAGGKRYSEIWAMYKLVSGRVISKSQFQISKQKSIKIITAWRYPGKSPERNPIPKEVLDEIKRLV</sequence>
<evidence type="ECO:0000313" key="1">
    <source>
        <dbReference type="EMBL" id="OGD40346.1"/>
    </source>
</evidence>
<accession>A0A1F5CBX1</accession>
<reference evidence="1 2" key="1">
    <citation type="journal article" date="2016" name="Nat. Commun.">
        <title>Thousands of microbial genomes shed light on interconnected biogeochemical processes in an aquifer system.</title>
        <authorList>
            <person name="Anantharaman K."/>
            <person name="Brown C.T."/>
            <person name="Hug L.A."/>
            <person name="Sharon I."/>
            <person name="Castelle C.J."/>
            <person name="Probst A.J."/>
            <person name="Thomas B.C."/>
            <person name="Singh A."/>
            <person name="Wilkins M.J."/>
            <person name="Karaoz U."/>
            <person name="Brodie E.L."/>
            <person name="Williams K.H."/>
            <person name="Hubbard S.S."/>
            <person name="Banfield J.F."/>
        </authorList>
    </citation>
    <scope>NUCLEOTIDE SEQUENCE [LARGE SCALE GENOMIC DNA]</scope>
</reference>
<dbReference type="EMBL" id="MEYV01000010">
    <property type="protein sequence ID" value="OGD40346.1"/>
    <property type="molecule type" value="Genomic_DNA"/>
</dbReference>
<protein>
    <submittedName>
        <fullName evidence="1">Uncharacterized protein</fullName>
    </submittedName>
</protein>
<dbReference type="AlphaFoldDB" id="A0A1F5CBX1"/>